<accession>A0ABN9S7M6</accession>
<proteinExistence type="predicted"/>
<comment type="caution">
    <text evidence="1">The sequence shown here is derived from an EMBL/GenBank/DDBJ whole genome shotgun (WGS) entry which is preliminary data.</text>
</comment>
<reference evidence="1" key="1">
    <citation type="submission" date="2023-10" db="EMBL/GenBank/DDBJ databases">
        <authorList>
            <person name="Chen Y."/>
            <person name="Shah S."/>
            <person name="Dougan E. K."/>
            <person name="Thang M."/>
            <person name="Chan C."/>
        </authorList>
    </citation>
    <scope>NUCLEOTIDE SEQUENCE [LARGE SCALE GENOMIC DNA]</scope>
</reference>
<name>A0ABN9S7M6_9DINO</name>
<evidence type="ECO:0000313" key="2">
    <source>
        <dbReference type="Proteomes" id="UP001189429"/>
    </source>
</evidence>
<dbReference type="EMBL" id="CAUYUJ010009870">
    <property type="protein sequence ID" value="CAK0827879.1"/>
    <property type="molecule type" value="Genomic_DNA"/>
</dbReference>
<feature type="non-terminal residue" evidence="1">
    <location>
        <position position="1"/>
    </location>
</feature>
<keyword evidence="2" id="KW-1185">Reference proteome</keyword>
<dbReference type="Proteomes" id="UP001189429">
    <property type="component" value="Unassembled WGS sequence"/>
</dbReference>
<organism evidence="1 2">
    <name type="scientific">Prorocentrum cordatum</name>
    <dbReference type="NCBI Taxonomy" id="2364126"/>
    <lineage>
        <taxon>Eukaryota</taxon>
        <taxon>Sar</taxon>
        <taxon>Alveolata</taxon>
        <taxon>Dinophyceae</taxon>
        <taxon>Prorocentrales</taxon>
        <taxon>Prorocentraceae</taxon>
        <taxon>Prorocentrum</taxon>
    </lineage>
</organism>
<sequence length="398" mass="44413">IPMTLQDCWVQVPGAVRRVHVGPRREPFSFAEAESPPVPVSQSGPGRVTYQMLDSESSACSVVESIWVNGVPSEVLSFTGRWIGCTEFPIECSGQDLGEGLQQGTHQALKAQRDDFQPDEDLEVIPENTEEDPDSELEMNWDQTPDPWIDGVLSSITYEEESMTEVEKELFFEGAFLLSPAARTWRRWSIRMMLYLRVCAISRLSAIVAPRMSKVKSEEEEAKASCSHPMEARWSGGNGYGYYSKCRICDTRLSFVRKTKEEVEGTKRKVVAKRESKMKVEKEEPPAEIKVEPPPRYKAPSKYVEFCDGVPVKPPPPMARKSLPVAKPRAIGSAASSSGAASSNSGNLSNIEKGFETMQWMMVEDRKERQQQMDLLISVMKGLGAPRPVAAPQEDEES</sequence>
<protein>
    <submittedName>
        <fullName evidence="1">Uncharacterized protein</fullName>
    </submittedName>
</protein>
<gene>
    <name evidence="1" type="ORF">PCOR1329_LOCUS27295</name>
</gene>
<evidence type="ECO:0000313" key="1">
    <source>
        <dbReference type="EMBL" id="CAK0827879.1"/>
    </source>
</evidence>